<dbReference type="RefSeq" id="WP_096352482.1">
    <property type="nucleotide sequence ID" value="NZ_AP014946.1"/>
</dbReference>
<name>A0A0S3PRA8_9BRAD</name>
<evidence type="ECO:0000256" key="1">
    <source>
        <dbReference type="SAM" id="SignalP"/>
    </source>
</evidence>
<evidence type="ECO:0000313" key="2">
    <source>
        <dbReference type="EMBL" id="BAT58488.1"/>
    </source>
</evidence>
<evidence type="ECO:0000313" key="3">
    <source>
        <dbReference type="Proteomes" id="UP000236884"/>
    </source>
</evidence>
<protein>
    <submittedName>
        <fullName evidence="2">YHS domain protein</fullName>
    </submittedName>
</protein>
<accession>A0A0S3PRA8</accession>
<dbReference type="KEGG" id="vgo:GJW-30_1_01014"/>
<sequence>MMGTLMGWTFAGSFALHAFLLTQPLQASEFNVDGGLAIAGHDPVSYFREQRPAKGSAEHSFIYGGAVFRFVSAENRDLFAKDPAKYAPQYGGFCAYGTSRGYKAPIDPAAFTIVKGKLYLNYSADVQATWRKDIPGYVKKADGHWPSIKAQ</sequence>
<dbReference type="Proteomes" id="UP000236884">
    <property type="component" value="Chromosome"/>
</dbReference>
<feature type="chain" id="PRO_5006615626" evidence="1">
    <location>
        <begin position="28"/>
        <end position="151"/>
    </location>
</feature>
<dbReference type="AlphaFoldDB" id="A0A0S3PRA8"/>
<gene>
    <name evidence="2" type="ORF">GJW-30_1_01014</name>
</gene>
<keyword evidence="1" id="KW-0732">Signal</keyword>
<dbReference type="NCBIfam" id="NF041384">
    <property type="entry name" value="YHS_seleno_dom"/>
    <property type="match status" value="1"/>
</dbReference>
<feature type="signal peptide" evidence="1">
    <location>
        <begin position="1"/>
        <end position="27"/>
    </location>
</feature>
<dbReference type="OrthoDB" id="344729at2"/>
<organism evidence="2 3">
    <name type="scientific">Variibacter gotjawalensis</name>
    <dbReference type="NCBI Taxonomy" id="1333996"/>
    <lineage>
        <taxon>Bacteria</taxon>
        <taxon>Pseudomonadati</taxon>
        <taxon>Pseudomonadota</taxon>
        <taxon>Alphaproteobacteria</taxon>
        <taxon>Hyphomicrobiales</taxon>
        <taxon>Nitrobacteraceae</taxon>
        <taxon>Variibacter</taxon>
    </lineage>
</organism>
<proteinExistence type="predicted"/>
<keyword evidence="3" id="KW-1185">Reference proteome</keyword>
<dbReference type="EMBL" id="AP014946">
    <property type="protein sequence ID" value="BAT58488.1"/>
    <property type="molecule type" value="Genomic_DNA"/>
</dbReference>
<reference evidence="2 3" key="1">
    <citation type="submission" date="2015-08" db="EMBL/GenBank/DDBJ databases">
        <title>Investigation of the bacterial diversity of lava forest soil.</title>
        <authorList>
            <person name="Lee J.S."/>
        </authorList>
    </citation>
    <scope>NUCLEOTIDE SEQUENCE [LARGE SCALE GENOMIC DNA]</scope>
    <source>
        <strain evidence="2 3">GJW-30</strain>
    </source>
</reference>